<dbReference type="PROSITE" id="PS50931">
    <property type="entry name" value="HTH_LYSR"/>
    <property type="match status" value="1"/>
</dbReference>
<dbReference type="Gene3D" id="1.10.10.10">
    <property type="entry name" value="Winged helix-like DNA-binding domain superfamily/Winged helix DNA-binding domain"/>
    <property type="match status" value="1"/>
</dbReference>
<evidence type="ECO:0000259" key="5">
    <source>
        <dbReference type="PROSITE" id="PS50931"/>
    </source>
</evidence>
<keyword evidence="7" id="KW-1185">Reference proteome</keyword>
<comment type="caution">
    <text evidence="6">The sequence shown here is derived from an EMBL/GenBank/DDBJ whole genome shotgun (WGS) entry which is preliminary data.</text>
</comment>
<dbReference type="GO" id="GO:0003700">
    <property type="term" value="F:DNA-binding transcription factor activity"/>
    <property type="evidence" value="ECO:0007669"/>
    <property type="project" value="InterPro"/>
</dbReference>
<dbReference type="Pfam" id="PF00126">
    <property type="entry name" value="HTH_1"/>
    <property type="match status" value="1"/>
</dbReference>
<sequence length="294" mass="32868">MELRHLKTFQVVAEQLNLTKAAEQLGYSQPGITLQIKALEKELGRTLFARVGRQTYLTAAGKLLKTHVDRLFGVMHELEDDFKKLDQPYGPLVVSGAEFYCSHYMPTIIKRYTKSYPDVRLSLISADSADTAKRVFSNQADVGIVAGNCDYPDLEVVPINEEDFVMVASPAVVQGRSYMEVLTGYPFLRNGVLEKLGEKIMEEVTFTPPAVIECSSEETIKQTAIRQGGVCAVGEDVVSDELATGELEVIYRFRKKMITSLIFLKDRADEASIRAFVSLVQKEWNQSRKSGLVK</sequence>
<feature type="domain" description="HTH lysR-type" evidence="5">
    <location>
        <begin position="1"/>
        <end position="58"/>
    </location>
</feature>
<proteinExistence type="inferred from homology"/>
<protein>
    <submittedName>
        <fullName evidence="6">LysR family transcriptional regulator</fullName>
    </submittedName>
</protein>
<dbReference type="InterPro" id="IPR036388">
    <property type="entry name" value="WH-like_DNA-bd_sf"/>
</dbReference>
<comment type="similarity">
    <text evidence="1">Belongs to the LysR transcriptional regulatory family.</text>
</comment>
<gene>
    <name evidence="6" type="ORF">EDM59_28100</name>
</gene>
<reference evidence="6 7" key="1">
    <citation type="submission" date="2018-10" db="EMBL/GenBank/DDBJ databases">
        <title>Phylogenomics of Brevibacillus.</title>
        <authorList>
            <person name="Dunlap C."/>
        </authorList>
    </citation>
    <scope>NUCLEOTIDE SEQUENCE [LARGE SCALE GENOMIC DNA]</scope>
    <source>
        <strain evidence="6 7">JCM 15774</strain>
    </source>
</reference>
<name>A0A3M8CTU7_9BACL</name>
<keyword evidence="4" id="KW-0804">Transcription</keyword>
<dbReference type="SUPFAM" id="SSF46785">
    <property type="entry name" value="Winged helix' DNA-binding domain"/>
    <property type="match status" value="1"/>
</dbReference>
<organism evidence="6 7">
    <name type="scientific">Brevibacillus nitrificans</name>
    <dbReference type="NCBI Taxonomy" id="651560"/>
    <lineage>
        <taxon>Bacteria</taxon>
        <taxon>Bacillati</taxon>
        <taxon>Bacillota</taxon>
        <taxon>Bacilli</taxon>
        <taxon>Bacillales</taxon>
        <taxon>Paenibacillaceae</taxon>
        <taxon>Brevibacillus</taxon>
    </lineage>
</organism>
<dbReference type="InterPro" id="IPR036390">
    <property type="entry name" value="WH_DNA-bd_sf"/>
</dbReference>
<keyword evidence="3" id="KW-0238">DNA-binding</keyword>
<evidence type="ECO:0000256" key="1">
    <source>
        <dbReference type="ARBA" id="ARBA00009437"/>
    </source>
</evidence>
<dbReference type="Pfam" id="PF03466">
    <property type="entry name" value="LysR_substrate"/>
    <property type="match status" value="1"/>
</dbReference>
<dbReference type="SUPFAM" id="SSF53850">
    <property type="entry name" value="Periplasmic binding protein-like II"/>
    <property type="match status" value="1"/>
</dbReference>
<evidence type="ECO:0000256" key="3">
    <source>
        <dbReference type="ARBA" id="ARBA00023125"/>
    </source>
</evidence>
<evidence type="ECO:0000313" key="7">
    <source>
        <dbReference type="Proteomes" id="UP000269573"/>
    </source>
</evidence>
<dbReference type="PANTHER" id="PTHR30126">
    <property type="entry name" value="HTH-TYPE TRANSCRIPTIONAL REGULATOR"/>
    <property type="match status" value="1"/>
</dbReference>
<dbReference type="RefSeq" id="WP_122926671.1">
    <property type="nucleotide sequence ID" value="NZ_RHHU01000021.1"/>
</dbReference>
<accession>A0A3M8CTU7</accession>
<dbReference type="EMBL" id="RHHU01000021">
    <property type="protein sequence ID" value="RNB79113.1"/>
    <property type="molecule type" value="Genomic_DNA"/>
</dbReference>
<evidence type="ECO:0000313" key="6">
    <source>
        <dbReference type="EMBL" id="RNB79113.1"/>
    </source>
</evidence>
<dbReference type="InterPro" id="IPR000847">
    <property type="entry name" value="LysR_HTH_N"/>
</dbReference>
<dbReference type="Proteomes" id="UP000269573">
    <property type="component" value="Unassembled WGS sequence"/>
</dbReference>
<dbReference type="AlphaFoldDB" id="A0A3M8CTU7"/>
<evidence type="ECO:0000256" key="4">
    <source>
        <dbReference type="ARBA" id="ARBA00023163"/>
    </source>
</evidence>
<dbReference type="CDD" id="cd05466">
    <property type="entry name" value="PBP2_LTTR_substrate"/>
    <property type="match status" value="1"/>
</dbReference>
<dbReference type="Gene3D" id="3.40.190.290">
    <property type="match status" value="1"/>
</dbReference>
<dbReference type="FunFam" id="1.10.10.10:FF:000001">
    <property type="entry name" value="LysR family transcriptional regulator"/>
    <property type="match status" value="1"/>
</dbReference>
<dbReference type="InterPro" id="IPR005119">
    <property type="entry name" value="LysR_subst-bd"/>
</dbReference>
<dbReference type="PRINTS" id="PR00039">
    <property type="entry name" value="HTHLYSR"/>
</dbReference>
<keyword evidence="2" id="KW-0805">Transcription regulation</keyword>
<evidence type="ECO:0000256" key="2">
    <source>
        <dbReference type="ARBA" id="ARBA00023015"/>
    </source>
</evidence>
<dbReference type="PANTHER" id="PTHR30126:SF40">
    <property type="entry name" value="HTH-TYPE TRANSCRIPTIONAL REGULATOR GLTR"/>
    <property type="match status" value="1"/>
</dbReference>
<dbReference type="GO" id="GO:0000976">
    <property type="term" value="F:transcription cis-regulatory region binding"/>
    <property type="evidence" value="ECO:0007669"/>
    <property type="project" value="TreeGrafter"/>
</dbReference>